<name>A0ABP8N9P7_9BACT</name>
<evidence type="ECO:0000313" key="2">
    <source>
        <dbReference type="Proteomes" id="UP001500067"/>
    </source>
</evidence>
<organism evidence="1 2">
    <name type="scientific">Nemorincola caseinilytica</name>
    <dbReference type="NCBI Taxonomy" id="2054315"/>
    <lineage>
        <taxon>Bacteria</taxon>
        <taxon>Pseudomonadati</taxon>
        <taxon>Bacteroidota</taxon>
        <taxon>Chitinophagia</taxon>
        <taxon>Chitinophagales</taxon>
        <taxon>Chitinophagaceae</taxon>
        <taxon>Nemorincola</taxon>
    </lineage>
</organism>
<accession>A0ABP8N9P7</accession>
<gene>
    <name evidence="1" type="ORF">GCM10023093_08530</name>
</gene>
<dbReference type="Proteomes" id="UP001500067">
    <property type="component" value="Unassembled WGS sequence"/>
</dbReference>
<dbReference type="EMBL" id="BAABFA010000007">
    <property type="protein sequence ID" value="GAA4462272.1"/>
    <property type="molecule type" value="Genomic_DNA"/>
</dbReference>
<sequence>MKKIYTTLLFLLLACASYGQFSNWIRTYNYPIYRTAVTFSNPLSMNKAGGGVEHRLGNVSYMFSSYLYYSAYPGLMYDLELRKYARKHYRHRTRTKWTYQNFGYVRPLIVGIAGFDSDKLDIVGYTKNIYWYEKGYIGASAGWGRRYTRGMFFWTIKAGARYISFAAAEDPIESEAAQYYKLFYATGPGSVFELNFHFGIQY</sequence>
<evidence type="ECO:0008006" key="3">
    <source>
        <dbReference type="Google" id="ProtNLM"/>
    </source>
</evidence>
<dbReference type="RefSeq" id="WP_345079057.1">
    <property type="nucleotide sequence ID" value="NZ_BAABFA010000007.1"/>
</dbReference>
<evidence type="ECO:0000313" key="1">
    <source>
        <dbReference type="EMBL" id="GAA4462272.1"/>
    </source>
</evidence>
<dbReference type="PROSITE" id="PS51257">
    <property type="entry name" value="PROKAR_LIPOPROTEIN"/>
    <property type="match status" value="1"/>
</dbReference>
<protein>
    <recommendedName>
        <fullName evidence="3">DUF3575 domain-containing protein</fullName>
    </recommendedName>
</protein>
<comment type="caution">
    <text evidence="1">The sequence shown here is derived from an EMBL/GenBank/DDBJ whole genome shotgun (WGS) entry which is preliminary data.</text>
</comment>
<reference evidence="2" key="1">
    <citation type="journal article" date="2019" name="Int. J. Syst. Evol. Microbiol.">
        <title>The Global Catalogue of Microorganisms (GCM) 10K type strain sequencing project: providing services to taxonomists for standard genome sequencing and annotation.</title>
        <authorList>
            <consortium name="The Broad Institute Genomics Platform"/>
            <consortium name="The Broad Institute Genome Sequencing Center for Infectious Disease"/>
            <person name="Wu L."/>
            <person name="Ma J."/>
        </authorList>
    </citation>
    <scope>NUCLEOTIDE SEQUENCE [LARGE SCALE GENOMIC DNA]</scope>
    <source>
        <strain evidence="2">JCM 32105</strain>
    </source>
</reference>
<proteinExistence type="predicted"/>
<keyword evidence="2" id="KW-1185">Reference proteome</keyword>